<dbReference type="InterPro" id="IPR023210">
    <property type="entry name" value="NADP_OxRdtase_dom"/>
</dbReference>
<dbReference type="RefSeq" id="WP_346140693.1">
    <property type="nucleotide sequence ID" value="NZ_BAAAUA010000002.1"/>
</dbReference>
<organism evidence="3 4">
    <name type="scientific">Kitasatospora cinereorecta</name>
    <dbReference type="NCBI Taxonomy" id="285560"/>
    <lineage>
        <taxon>Bacteria</taxon>
        <taxon>Bacillati</taxon>
        <taxon>Actinomycetota</taxon>
        <taxon>Actinomycetes</taxon>
        <taxon>Kitasatosporales</taxon>
        <taxon>Streptomycetaceae</taxon>
        <taxon>Kitasatospora</taxon>
    </lineage>
</organism>
<dbReference type="InterPro" id="IPR050523">
    <property type="entry name" value="AKR_Detox_Biosynth"/>
</dbReference>
<evidence type="ECO:0000313" key="4">
    <source>
        <dbReference type="Proteomes" id="UP001596066"/>
    </source>
</evidence>
<dbReference type="Gene3D" id="3.20.20.100">
    <property type="entry name" value="NADP-dependent oxidoreductase domain"/>
    <property type="match status" value="1"/>
</dbReference>
<protein>
    <submittedName>
        <fullName evidence="3">Aldo/keto reductase</fullName>
    </submittedName>
</protein>
<dbReference type="PANTHER" id="PTHR43364:SF4">
    <property type="entry name" value="NAD(P)-LINKED OXIDOREDUCTASE SUPERFAMILY PROTEIN"/>
    <property type="match status" value="1"/>
</dbReference>
<accession>A0ABW0VA34</accession>
<evidence type="ECO:0000259" key="2">
    <source>
        <dbReference type="Pfam" id="PF00248"/>
    </source>
</evidence>
<keyword evidence="4" id="KW-1185">Reference proteome</keyword>
<name>A0ABW0VA34_9ACTN</name>
<dbReference type="SUPFAM" id="SSF51430">
    <property type="entry name" value="NAD(P)-linked oxidoreductase"/>
    <property type="match status" value="1"/>
</dbReference>
<keyword evidence="1" id="KW-0560">Oxidoreductase</keyword>
<evidence type="ECO:0000256" key="1">
    <source>
        <dbReference type="ARBA" id="ARBA00023002"/>
    </source>
</evidence>
<dbReference type="EMBL" id="JBHSOC010000019">
    <property type="protein sequence ID" value="MFC5642408.1"/>
    <property type="molecule type" value="Genomic_DNA"/>
</dbReference>
<dbReference type="InterPro" id="IPR036812">
    <property type="entry name" value="NAD(P)_OxRdtase_dom_sf"/>
</dbReference>
<dbReference type="Proteomes" id="UP001596066">
    <property type="component" value="Unassembled WGS sequence"/>
</dbReference>
<dbReference type="Pfam" id="PF00248">
    <property type="entry name" value="Aldo_ket_red"/>
    <property type="match status" value="1"/>
</dbReference>
<gene>
    <name evidence="3" type="ORF">ACFPZF_13750</name>
</gene>
<feature type="domain" description="NADP-dependent oxidoreductase" evidence="2">
    <location>
        <begin position="16"/>
        <end position="322"/>
    </location>
</feature>
<proteinExistence type="predicted"/>
<comment type="caution">
    <text evidence="3">The sequence shown here is derived from an EMBL/GenBank/DDBJ whole genome shotgun (WGS) entry which is preliminary data.</text>
</comment>
<sequence>MKYRQLGRTGLKVSALCLGVATFGTRWGPRWTMSRAEADEVVDTALAHGVNFFDTANVYNGGESEVWLGAALRRLSARDRVVVSTKFGYRTDPRNVNSGGCGRTSMFASVEKSLRRLQTDRIDVLYMHLWDRVTPVEETLSAAADLVAGGKIRYFALSNVPGWYAGQAEVLCRWRGWQPPAALQLNHNLLVRSAEHEFFPFARLTGTGIVAWGPLANGLLTGRYRIDRAERRITGPGRVTETFGTGDVDPFRAGVPEVLALLGKLSGELHCTPAQLALAWLLSKPEISSVALGLSSPDQLVENLKAIDLTPPLEALAALDQASAEPVPYPYTFLQDDLQRELVHGPDHWPPGPPARLP</sequence>
<evidence type="ECO:0000313" key="3">
    <source>
        <dbReference type="EMBL" id="MFC5642408.1"/>
    </source>
</evidence>
<reference evidence="4" key="1">
    <citation type="journal article" date="2019" name="Int. J. Syst. Evol. Microbiol.">
        <title>The Global Catalogue of Microorganisms (GCM) 10K type strain sequencing project: providing services to taxonomists for standard genome sequencing and annotation.</title>
        <authorList>
            <consortium name="The Broad Institute Genomics Platform"/>
            <consortium name="The Broad Institute Genome Sequencing Center for Infectious Disease"/>
            <person name="Wu L."/>
            <person name="Ma J."/>
        </authorList>
    </citation>
    <scope>NUCLEOTIDE SEQUENCE [LARGE SCALE GENOMIC DNA]</scope>
    <source>
        <strain evidence="4">CGMCC 4.1622</strain>
    </source>
</reference>
<dbReference type="PANTHER" id="PTHR43364">
    <property type="entry name" value="NADH-SPECIFIC METHYLGLYOXAL REDUCTASE-RELATED"/>
    <property type="match status" value="1"/>
</dbReference>